<accession>A0ABD3FJ55</accession>
<organism evidence="1 2">
    <name type="scientific">Phytophthora oleae</name>
    <dbReference type="NCBI Taxonomy" id="2107226"/>
    <lineage>
        <taxon>Eukaryota</taxon>
        <taxon>Sar</taxon>
        <taxon>Stramenopiles</taxon>
        <taxon>Oomycota</taxon>
        <taxon>Peronosporomycetes</taxon>
        <taxon>Peronosporales</taxon>
        <taxon>Peronosporaceae</taxon>
        <taxon>Phytophthora</taxon>
    </lineage>
</organism>
<proteinExistence type="predicted"/>
<dbReference type="Proteomes" id="UP001632037">
    <property type="component" value="Unassembled WGS sequence"/>
</dbReference>
<sequence length="385" mass="42730">MKGVSTRGLKLLEFGVPLDSVGLSEEDVRFQLAKEDVQAGKAPVHVLVVNPQRKPPPHQIFPAVRSHIEGIDMLFPHLPRAALVEKLHDAVLATNFVLLSSPPFSGKTALLTLFHGRYWAAINCVLISLNNSDPASQTLSQHGIDVFKQKCLLGDDGAMTVVMLYDSQCQYDGKSFWTSLVEGSGSWITPNVRFVISTRHSVESEWMDCPVEFQSFKKVIMRGDLLLGDTEARRLLDLESGLPSRMRTPVVDEVIIRECAGHIGALRKFIDRVAKHFEKTFPQEQEVLVFYLSGPLVGTMGGLFGGYTAVTLTLSSELRDFLIKCFLNHSDTIPPPMEGDDRRCFTQLMEEGNIAQDADSVVTFTSLLAGRCCSKYLFPKRLGQC</sequence>
<evidence type="ECO:0000313" key="1">
    <source>
        <dbReference type="EMBL" id="KAL3666331.1"/>
    </source>
</evidence>
<comment type="caution">
    <text evidence="1">The sequence shown here is derived from an EMBL/GenBank/DDBJ whole genome shotgun (WGS) entry which is preliminary data.</text>
</comment>
<protein>
    <recommendedName>
        <fullName evidence="3">Crinkler effector protein N-terminal domain-containing protein</fullName>
    </recommendedName>
</protein>
<reference evidence="1 2" key="1">
    <citation type="submission" date="2024-09" db="EMBL/GenBank/DDBJ databases">
        <title>Genome sequencing and assembly of Phytophthora oleae, isolate VK10A, causative agent of rot of olive drupes.</title>
        <authorList>
            <person name="Conti Taguali S."/>
            <person name="Riolo M."/>
            <person name="La Spada F."/>
            <person name="Cacciola S.O."/>
            <person name="Dionisio G."/>
        </authorList>
    </citation>
    <scope>NUCLEOTIDE SEQUENCE [LARGE SCALE GENOMIC DNA]</scope>
    <source>
        <strain evidence="1 2">VK10A</strain>
    </source>
</reference>
<dbReference type="AlphaFoldDB" id="A0ABD3FJ55"/>
<dbReference type="EMBL" id="JBIMZQ010000017">
    <property type="protein sequence ID" value="KAL3666331.1"/>
    <property type="molecule type" value="Genomic_DNA"/>
</dbReference>
<name>A0ABD3FJ55_9STRA</name>
<keyword evidence="2" id="KW-1185">Reference proteome</keyword>
<evidence type="ECO:0000313" key="2">
    <source>
        <dbReference type="Proteomes" id="UP001632037"/>
    </source>
</evidence>
<gene>
    <name evidence="1" type="ORF">V7S43_008583</name>
</gene>
<evidence type="ECO:0008006" key="3">
    <source>
        <dbReference type="Google" id="ProtNLM"/>
    </source>
</evidence>